<dbReference type="GO" id="GO:0015562">
    <property type="term" value="F:efflux transmembrane transporter activity"/>
    <property type="evidence" value="ECO:0007669"/>
    <property type="project" value="TreeGrafter"/>
</dbReference>
<dbReference type="STRING" id="634994.GCWU000323_01322"/>
<dbReference type="RefSeq" id="WP_006804658.1">
    <property type="nucleotide sequence ID" value="NZ_GG700632.1"/>
</dbReference>
<dbReference type="AlphaFoldDB" id="C9MXS4"/>
<dbReference type="PANTHER" id="PTHR30469">
    <property type="entry name" value="MULTIDRUG RESISTANCE PROTEIN MDTA"/>
    <property type="match status" value="1"/>
</dbReference>
<dbReference type="EMBL" id="ACVB02000009">
    <property type="protein sequence ID" value="EEX74683.1"/>
    <property type="molecule type" value="Genomic_DNA"/>
</dbReference>
<dbReference type="GO" id="GO:1990281">
    <property type="term" value="C:efflux pump complex"/>
    <property type="evidence" value="ECO:0007669"/>
    <property type="project" value="TreeGrafter"/>
</dbReference>
<sequence>MQELKQNLAVKNSQLRFLKNQYGEGADTVNDINNLTGEIKALEGELIKLNNESGLVRRAIISPIDGYIVKINALKGQYADSLTPVVVLTKIQDVKIVSEPVRENQLQYVNVGNTANISVINNNNSYEAILYKINNIGIENLKTLEFLTSDFKDLSLNQEVNIRLIHQKKENVITVPLNAVVKRKSKNGKIDKYYIYLIDKNNKVTEKEVLVGMNNGEKIEISGENIKEGMEIVVNPNDKIKNNVIVKRIDYKQIKINKEKELEKLQRENEQKKKDIEKNEAEIIRLKRNEKK</sequence>
<evidence type="ECO:0008006" key="4">
    <source>
        <dbReference type="Google" id="ProtNLM"/>
    </source>
</evidence>
<reference evidence="2 3" key="1">
    <citation type="submission" date="2009-09" db="EMBL/GenBank/DDBJ databases">
        <authorList>
            <person name="Weinstock G."/>
            <person name="Sodergren E."/>
            <person name="Clifton S."/>
            <person name="Fulton L."/>
            <person name="Fulton B."/>
            <person name="Courtney L."/>
            <person name="Fronick C."/>
            <person name="Harrison M."/>
            <person name="Strong C."/>
            <person name="Farmer C."/>
            <person name="Delahaunty K."/>
            <person name="Markovic C."/>
            <person name="Hall O."/>
            <person name="Minx P."/>
            <person name="Tomlinson C."/>
            <person name="Mitreva M."/>
            <person name="Nelson J."/>
            <person name="Hou S."/>
            <person name="Wollam A."/>
            <person name="Pepin K.H."/>
            <person name="Johnson M."/>
            <person name="Bhonagiri V."/>
            <person name="Nash W.E."/>
            <person name="Warren W."/>
            <person name="Chinwalla A."/>
            <person name="Mardis E.R."/>
            <person name="Wilson R.K."/>
        </authorList>
    </citation>
    <scope>NUCLEOTIDE SEQUENCE [LARGE SCALE GENOMIC DNA]</scope>
    <source>
        <strain evidence="2 3">F0254</strain>
    </source>
</reference>
<organism evidence="2 3">
    <name type="scientific">Leptotrichia hofstadii F0254</name>
    <dbReference type="NCBI Taxonomy" id="634994"/>
    <lineage>
        <taxon>Bacteria</taxon>
        <taxon>Fusobacteriati</taxon>
        <taxon>Fusobacteriota</taxon>
        <taxon>Fusobacteriia</taxon>
        <taxon>Fusobacteriales</taxon>
        <taxon>Leptotrichiaceae</taxon>
        <taxon>Leptotrichia</taxon>
    </lineage>
</organism>
<feature type="coiled-coil region" evidence="1">
    <location>
        <begin position="248"/>
        <end position="289"/>
    </location>
</feature>
<accession>C9MXS4</accession>
<dbReference type="PANTHER" id="PTHR30469:SF15">
    <property type="entry name" value="HLYD FAMILY OF SECRETION PROTEINS"/>
    <property type="match status" value="1"/>
</dbReference>
<comment type="caution">
    <text evidence="2">The sequence shown here is derived from an EMBL/GenBank/DDBJ whole genome shotgun (WGS) entry which is preliminary data.</text>
</comment>
<feature type="coiled-coil region" evidence="1">
    <location>
        <begin position="1"/>
        <end position="52"/>
    </location>
</feature>
<gene>
    <name evidence="2" type="ORF">GCWU000323_01322</name>
</gene>
<evidence type="ECO:0000313" key="2">
    <source>
        <dbReference type="EMBL" id="EEX74683.1"/>
    </source>
</evidence>
<dbReference type="Proteomes" id="UP000006233">
    <property type="component" value="Unassembled WGS sequence"/>
</dbReference>
<name>C9MXS4_9FUSO</name>
<protein>
    <recommendedName>
        <fullName evidence="4">Efflux transporter, RND family, MFP subunit</fullName>
    </recommendedName>
</protein>
<dbReference type="HOGENOM" id="CLU_054179_0_0_0"/>
<keyword evidence="1" id="KW-0175">Coiled coil</keyword>
<evidence type="ECO:0000313" key="3">
    <source>
        <dbReference type="Proteomes" id="UP000006233"/>
    </source>
</evidence>
<dbReference type="Gene3D" id="2.40.420.20">
    <property type="match status" value="1"/>
</dbReference>
<proteinExistence type="predicted"/>
<evidence type="ECO:0000256" key="1">
    <source>
        <dbReference type="SAM" id="Coils"/>
    </source>
</evidence>
<dbReference type="eggNOG" id="COG0845">
    <property type="taxonomic scope" value="Bacteria"/>
</dbReference>